<dbReference type="InterPro" id="IPR008928">
    <property type="entry name" value="6-hairpin_glycosidase_sf"/>
</dbReference>
<dbReference type="PANTHER" id="PTHR31151:SF0">
    <property type="entry name" value="PROLINE-TRNA LIGASE (DUF1680)"/>
    <property type="match status" value="1"/>
</dbReference>
<dbReference type="Proteomes" id="UP001596147">
    <property type="component" value="Unassembled WGS sequence"/>
</dbReference>
<keyword evidence="6" id="KW-1185">Reference proteome</keyword>
<accession>A0ABW0LM41</accession>
<dbReference type="Pfam" id="PF20620">
    <property type="entry name" value="DUF6805"/>
    <property type="match status" value="1"/>
</dbReference>
<dbReference type="PANTHER" id="PTHR31151">
    <property type="entry name" value="PROLINE-TRNA LIGASE (DUF1680)"/>
    <property type="match status" value="1"/>
</dbReference>
<feature type="domain" description="Non-reducing end beta-L-arabinofuranosidase-like GH127 catalytic" evidence="1">
    <location>
        <begin position="12"/>
        <end position="384"/>
    </location>
</feature>
<evidence type="ECO:0000313" key="5">
    <source>
        <dbReference type="EMBL" id="MFC5466345.1"/>
    </source>
</evidence>
<dbReference type="Pfam" id="PF07944">
    <property type="entry name" value="Beta-AFase-like_GH127_cat"/>
    <property type="match status" value="1"/>
</dbReference>
<dbReference type="RefSeq" id="WP_382354246.1">
    <property type="nucleotide sequence ID" value="NZ_JBHSMC010000025.1"/>
</dbReference>
<evidence type="ECO:0000259" key="2">
    <source>
        <dbReference type="Pfam" id="PF16375"/>
    </source>
</evidence>
<feature type="domain" description="Non-reducing end beta-L-arabinofuranosidase-like GH127 middle" evidence="4">
    <location>
        <begin position="394"/>
        <end position="488"/>
    </location>
</feature>
<dbReference type="Pfam" id="PF16375">
    <property type="entry name" value="DUF4986"/>
    <property type="match status" value="1"/>
</dbReference>
<evidence type="ECO:0000259" key="4">
    <source>
        <dbReference type="Pfam" id="PF20736"/>
    </source>
</evidence>
<evidence type="ECO:0000313" key="6">
    <source>
        <dbReference type="Proteomes" id="UP001596147"/>
    </source>
</evidence>
<dbReference type="InterPro" id="IPR049046">
    <property type="entry name" value="Beta-AFase-like_GH127_middle"/>
</dbReference>
<evidence type="ECO:0000259" key="3">
    <source>
        <dbReference type="Pfam" id="PF20620"/>
    </source>
</evidence>
<dbReference type="InterPro" id="IPR046544">
    <property type="entry name" value="GH146_SB_dom"/>
</dbReference>
<feature type="domain" description="DUF4986" evidence="2">
    <location>
        <begin position="534"/>
        <end position="594"/>
    </location>
</feature>
<organism evidence="5 6">
    <name type="scientific">Lederbergia graminis</name>
    <dbReference type="NCBI Taxonomy" id="735518"/>
    <lineage>
        <taxon>Bacteria</taxon>
        <taxon>Bacillati</taxon>
        <taxon>Bacillota</taxon>
        <taxon>Bacilli</taxon>
        <taxon>Bacillales</taxon>
        <taxon>Bacillaceae</taxon>
        <taxon>Lederbergia</taxon>
    </lineage>
</organism>
<reference evidence="6" key="1">
    <citation type="journal article" date="2019" name="Int. J. Syst. Evol. Microbiol.">
        <title>The Global Catalogue of Microorganisms (GCM) 10K type strain sequencing project: providing services to taxonomists for standard genome sequencing and annotation.</title>
        <authorList>
            <consortium name="The Broad Institute Genomics Platform"/>
            <consortium name="The Broad Institute Genome Sequencing Center for Infectious Disease"/>
            <person name="Wu L."/>
            <person name="Ma J."/>
        </authorList>
    </citation>
    <scope>NUCLEOTIDE SEQUENCE [LARGE SCALE GENOMIC DNA]</scope>
    <source>
        <strain evidence="6">CGMCC 1.12237</strain>
    </source>
</reference>
<proteinExistence type="predicted"/>
<feature type="domain" description="Glycoside hydrolase GH146 substrate-binding" evidence="3">
    <location>
        <begin position="615"/>
        <end position="759"/>
    </location>
</feature>
<evidence type="ECO:0000259" key="1">
    <source>
        <dbReference type="Pfam" id="PF07944"/>
    </source>
</evidence>
<protein>
    <submittedName>
        <fullName evidence="5">Beta-L-arabinofuranosidase domain-containing protein</fullName>
    </submittedName>
</protein>
<sequence>MEHTLNREKTILLDGLFKRSQEKGKEYLLYLDVDRLIAPCYEAINLTPKQPRYGGWEAKQIAGHSVGHWLSAAATMYTVTNDEALRAKVEYAVNELAHVQSFDADGYVSGFPRDCFDRVFTGTFEVQAFGLGGSWVPWYSIHKIYAGLIDVYTLMGNEKALDVVVKLANWAKRGTDNLSDEQFQRMLICEHGGMNEVMADLYNITKNKGYLELAIRFCHNEILDPLAEGIDQLEGRHANTQIPKVIGAAKIYDITGEEKYKQMAVFFWEQVTKKRSYIIGGNSAYEHFGQPNQEKLGVQTAETCNTYNMLILTELLYNWEQKAEYMDYYERALYNHILASQDPDSGMKMYFIPTQPGHFKIYNSPDNSFWCCTGTGMENPARYNRNIYYHTENTLYVNLFIASEWTSVDGDFSVKQVTDFPNSELVNLEIVQASSAVKSVKVRVPYWVAGAVTVTLNGENIAVEAVDGYITFSRTWNTGDSIAINFPMGLHTYEAKDDPNKVGILYGPVVLAGALGNKDFPETDILDDHMKLDNHPLINVPDLVADKNDIASWITRVEEDALKFETAAVGQPGDVKVTLIPFYELHHQRYTIYWNILDEETYKNFVDEEQERVKKLQRITVDYVQPGEQQPEIEHDFQSENSYAGYLNIAQRSWRDSRDGGHFSYKMTVKPEQQMYLQVTYFDGDRAMFFNGKWYERKFDILIDGKKLAEHKLDGKRTDRLYDVSYKIPADWIEGKDKIEVKFTSEEGKVSGGIFGVRITNEKE</sequence>
<dbReference type="Pfam" id="PF20736">
    <property type="entry name" value="Glyco_hydro127M"/>
    <property type="match status" value="1"/>
</dbReference>
<name>A0ABW0LM41_9BACI</name>
<dbReference type="InterPro" id="IPR012878">
    <property type="entry name" value="Beta-AFase-like_GH127_cat"/>
</dbReference>
<dbReference type="SUPFAM" id="SSF48208">
    <property type="entry name" value="Six-hairpin glycosidases"/>
    <property type="match status" value="1"/>
</dbReference>
<dbReference type="InterPro" id="IPR032275">
    <property type="entry name" value="DUF4986"/>
</dbReference>
<comment type="caution">
    <text evidence="5">The sequence shown here is derived from an EMBL/GenBank/DDBJ whole genome shotgun (WGS) entry which is preliminary data.</text>
</comment>
<gene>
    <name evidence="5" type="ORF">ACFPM4_16620</name>
</gene>
<dbReference type="EMBL" id="JBHSMC010000025">
    <property type="protein sequence ID" value="MFC5466345.1"/>
    <property type="molecule type" value="Genomic_DNA"/>
</dbReference>